<dbReference type="InterPro" id="IPR044437">
    <property type="entry name" value="SETD2/Set2_SET"/>
</dbReference>
<dbReference type="GO" id="GO:0032259">
    <property type="term" value="P:methylation"/>
    <property type="evidence" value="ECO:0007669"/>
    <property type="project" value="UniProtKB-KW"/>
</dbReference>
<feature type="compositionally biased region" description="Pro residues" evidence="4">
    <location>
        <begin position="417"/>
        <end position="433"/>
    </location>
</feature>
<keyword evidence="1" id="KW-0489">Methyltransferase</keyword>
<evidence type="ECO:0000256" key="1">
    <source>
        <dbReference type="ARBA" id="ARBA00022603"/>
    </source>
</evidence>
<dbReference type="EMBL" id="OB661308">
    <property type="protein sequence ID" value="CAD7227915.1"/>
    <property type="molecule type" value="Genomic_DNA"/>
</dbReference>
<dbReference type="GO" id="GO:0046975">
    <property type="term" value="F:histone H3K36 methyltransferase activity"/>
    <property type="evidence" value="ECO:0007669"/>
    <property type="project" value="InterPro"/>
</dbReference>
<dbReference type="InterPro" id="IPR003616">
    <property type="entry name" value="Post-SET_dom"/>
</dbReference>
<dbReference type="OrthoDB" id="308383at2759"/>
<evidence type="ECO:0000313" key="5">
    <source>
        <dbReference type="EMBL" id="CAD7227915.1"/>
    </source>
</evidence>
<feature type="region of interest" description="Disordered" evidence="4">
    <location>
        <begin position="1"/>
        <end position="32"/>
    </location>
</feature>
<sequence length="569" mass="63718">MEVEAPARDENEPELSESSSSSENASCGDSVSAMKSIPMELLSWASNNRATSSSMSTKPLPNGCVNNLLSSTIVRKEDEEESSSESPPDFLKLPGQTNSKYVEAMTNSLKRELLLEQSVKGSPCSDDSTGTGDDSKSAPRRSNRILLTKPKRESRRQQTVPASPSTVIESPSQASEGYVINGDLLDRLNIDDSAFLDEYENKSPQELFDDLPIVGLKKPPFFEPIAERIALSKGKGRKSKSGKAHMDCDCSPDDLEPGEAGCGDNCLNRMLMIEWGTFIMEYVGELLNERQFKTRVKDAAKKGHEHFYFMALTNDAIIDATYKGNVSRFINHSCEPNSETQKWTVNGDLRVGFFSTRKIAPGEEITFDYKFERYGRAAQKCLCGSAKCRGYIGGGDEGDEESGDEDDSDDEETPTQTPVPTPPSTPAQSPPGQQPKKDQTPKKPRERVYRDRELEAQFRRLKKTGLQTKDHVLRCSRLMIRDLTQKKKMDVLEMIREAPISCQKLFLDFHGLRLLWTWLVERGKESKQFHILLREILTTLDVLPIPYLNGLKSSRVLEFVERISGVVFV</sequence>
<accession>A0A7R8WFE3</accession>
<dbReference type="Gene3D" id="2.170.270.10">
    <property type="entry name" value="SET domain"/>
    <property type="match status" value="1"/>
</dbReference>
<dbReference type="PANTHER" id="PTHR46711">
    <property type="entry name" value="HISTONE-LYSINE N-METHYLTRANSFERASE SETD2"/>
    <property type="match status" value="1"/>
</dbReference>
<feature type="region of interest" description="Disordered" evidence="4">
    <location>
        <begin position="394"/>
        <end position="449"/>
    </location>
</feature>
<reference evidence="5" key="1">
    <citation type="submission" date="2020-11" db="EMBL/GenBank/DDBJ databases">
        <authorList>
            <person name="Tran Van P."/>
        </authorList>
    </citation>
    <scope>NUCLEOTIDE SEQUENCE</scope>
</reference>
<keyword evidence="3" id="KW-0949">S-adenosyl-L-methionine</keyword>
<dbReference type="InterPro" id="IPR042294">
    <property type="entry name" value="SETD2_animal"/>
</dbReference>
<dbReference type="CDD" id="cd19172">
    <property type="entry name" value="SET_SETD2"/>
    <property type="match status" value="1"/>
</dbReference>
<protein>
    <submittedName>
        <fullName evidence="5">Uncharacterized protein</fullName>
    </submittedName>
</protein>
<keyword evidence="2" id="KW-0808">Transferase</keyword>
<feature type="compositionally biased region" description="Polar residues" evidence="4">
    <location>
        <begin position="157"/>
        <end position="174"/>
    </location>
</feature>
<feature type="region of interest" description="Disordered" evidence="4">
    <location>
        <begin position="75"/>
        <end position="96"/>
    </location>
</feature>
<gene>
    <name evidence="5" type="ORF">CTOB1V02_LOCUS5809</name>
</gene>
<dbReference type="PROSITE" id="PS50280">
    <property type="entry name" value="SET"/>
    <property type="match status" value="1"/>
</dbReference>
<dbReference type="Pfam" id="PF00856">
    <property type="entry name" value="SET"/>
    <property type="match status" value="1"/>
</dbReference>
<feature type="region of interest" description="Disordered" evidence="4">
    <location>
        <begin position="118"/>
        <end position="174"/>
    </location>
</feature>
<dbReference type="PANTHER" id="PTHR46711:SF1">
    <property type="entry name" value="HISTONE-LYSINE N-METHYLTRANSFERASE SETD2"/>
    <property type="match status" value="1"/>
</dbReference>
<dbReference type="PROSITE" id="PS50868">
    <property type="entry name" value="POST_SET"/>
    <property type="match status" value="1"/>
</dbReference>
<dbReference type="SMART" id="SM00508">
    <property type="entry name" value="PostSET"/>
    <property type="match status" value="1"/>
</dbReference>
<name>A0A7R8WFE3_9CRUS</name>
<dbReference type="InterPro" id="IPR046341">
    <property type="entry name" value="SET_dom_sf"/>
</dbReference>
<dbReference type="SUPFAM" id="SSF82199">
    <property type="entry name" value="SET domain"/>
    <property type="match status" value="1"/>
</dbReference>
<feature type="compositionally biased region" description="Basic and acidic residues" evidence="4">
    <location>
        <begin position="1"/>
        <end position="10"/>
    </location>
</feature>
<evidence type="ECO:0000256" key="3">
    <source>
        <dbReference type="ARBA" id="ARBA00022691"/>
    </source>
</evidence>
<dbReference type="InterPro" id="IPR001214">
    <property type="entry name" value="SET_dom"/>
</dbReference>
<organism evidence="5">
    <name type="scientific">Cyprideis torosa</name>
    <dbReference type="NCBI Taxonomy" id="163714"/>
    <lineage>
        <taxon>Eukaryota</taxon>
        <taxon>Metazoa</taxon>
        <taxon>Ecdysozoa</taxon>
        <taxon>Arthropoda</taxon>
        <taxon>Crustacea</taxon>
        <taxon>Oligostraca</taxon>
        <taxon>Ostracoda</taxon>
        <taxon>Podocopa</taxon>
        <taxon>Podocopida</taxon>
        <taxon>Cytherocopina</taxon>
        <taxon>Cytheroidea</taxon>
        <taxon>Cytherideidae</taxon>
        <taxon>Cyprideis</taxon>
    </lineage>
</organism>
<evidence type="ECO:0000256" key="4">
    <source>
        <dbReference type="SAM" id="MobiDB-lite"/>
    </source>
</evidence>
<feature type="compositionally biased region" description="Acidic residues" evidence="4">
    <location>
        <begin position="396"/>
        <end position="413"/>
    </location>
</feature>
<proteinExistence type="predicted"/>
<evidence type="ECO:0000256" key="2">
    <source>
        <dbReference type="ARBA" id="ARBA00022679"/>
    </source>
</evidence>
<dbReference type="SMART" id="SM00317">
    <property type="entry name" value="SET"/>
    <property type="match status" value="1"/>
</dbReference>
<feature type="compositionally biased region" description="Basic and acidic residues" evidence="4">
    <location>
        <begin position="435"/>
        <end position="449"/>
    </location>
</feature>
<feature type="compositionally biased region" description="Low complexity" evidence="4">
    <location>
        <begin position="16"/>
        <end position="26"/>
    </location>
</feature>
<dbReference type="AlphaFoldDB" id="A0A7R8WFE3"/>